<dbReference type="KEGG" id="daur:Daura_06015"/>
<reference evidence="2" key="1">
    <citation type="submission" date="2021-04" db="EMBL/GenBank/DDBJ databases">
        <title>Dactylosporangium aurantiacum NRRL B-8018 full assembly.</title>
        <authorList>
            <person name="Hartkoorn R.C."/>
            <person name="Beaudoing E."/>
            <person name="Hot D."/>
        </authorList>
    </citation>
    <scope>NUCLEOTIDE SEQUENCE</scope>
    <source>
        <strain evidence="2">NRRL B-8018</strain>
    </source>
</reference>
<protein>
    <submittedName>
        <fullName evidence="2">Uncharacterized protein</fullName>
    </submittedName>
</protein>
<name>A0A9Q9IHH5_9ACTN</name>
<evidence type="ECO:0000313" key="3">
    <source>
        <dbReference type="Proteomes" id="UP001058003"/>
    </source>
</evidence>
<evidence type="ECO:0000256" key="1">
    <source>
        <dbReference type="SAM" id="MobiDB-lite"/>
    </source>
</evidence>
<dbReference type="AlphaFoldDB" id="A0A9Q9IHH5"/>
<keyword evidence="3" id="KW-1185">Reference proteome</keyword>
<evidence type="ECO:0000313" key="2">
    <source>
        <dbReference type="EMBL" id="UWZ55756.1"/>
    </source>
</evidence>
<dbReference type="EMBL" id="CP073767">
    <property type="protein sequence ID" value="UWZ55756.1"/>
    <property type="molecule type" value="Genomic_DNA"/>
</dbReference>
<feature type="region of interest" description="Disordered" evidence="1">
    <location>
        <begin position="470"/>
        <end position="490"/>
    </location>
</feature>
<organism evidence="2 3">
    <name type="scientific">Dactylosporangium aurantiacum</name>
    <dbReference type="NCBI Taxonomy" id="35754"/>
    <lineage>
        <taxon>Bacteria</taxon>
        <taxon>Bacillati</taxon>
        <taxon>Actinomycetota</taxon>
        <taxon>Actinomycetes</taxon>
        <taxon>Micromonosporales</taxon>
        <taxon>Micromonosporaceae</taxon>
        <taxon>Dactylosporangium</taxon>
    </lineage>
</organism>
<sequence>MNILTAARQAAAFARGQAVPRASVRHLHLNDAPLVVALQVLAGEPFAPLAIVWGTDPAAPAGELVVPEPRNRDLRYLALTTFADALLEYLEPYLTFEVQTNRKGNERPVCEEAPQIVLPTAASVTSFGEAIGRGVLYSPTAPTQVRRAAAFATFLAQQADRAGQALLVPATGALGMHWVTGQAELENENLAALLAWIDPEPTATQPQRLDTIGRRELLAWGPLRRPEADKDLATLVERYNRATSEQHRARLAAHIAAEVLPGVRDAYRGTHHALTLLRTLDPVAPGAAARRNTDRDAWAWHAQRDAQQRAQGDIPRFSTRDSAEWAARIAADLEDAAQALPAVMAFDDPLIMAEHIEAGEAIAGTVLTVDLTNREVKPGNTNRTRVPLFTLRTDRRPAQPAGTWMRWADDPSVEVELRAQRPLPHSATDPTDTPFEVTFAVMAGHRNGTTVPAAGDEIVVAALEPASGGFGRPGAGPVPWTHRPTTGAAA</sequence>
<dbReference type="OrthoDB" id="140186at2"/>
<proteinExistence type="predicted"/>
<dbReference type="RefSeq" id="WP_033358547.1">
    <property type="nucleotide sequence ID" value="NZ_CP073767.1"/>
</dbReference>
<accession>A0A9Q9IHH5</accession>
<dbReference type="Proteomes" id="UP001058003">
    <property type="component" value="Chromosome"/>
</dbReference>
<gene>
    <name evidence="2" type="ORF">Daura_06015</name>
</gene>